<evidence type="ECO:0000313" key="10">
    <source>
        <dbReference type="Proteomes" id="UP000187209"/>
    </source>
</evidence>
<dbReference type="GO" id="GO:0000981">
    <property type="term" value="F:DNA-binding transcription factor activity, RNA polymerase II-specific"/>
    <property type="evidence" value="ECO:0007669"/>
    <property type="project" value="TreeGrafter"/>
</dbReference>
<dbReference type="InterPro" id="IPR013087">
    <property type="entry name" value="Znf_C2H2_type"/>
</dbReference>
<dbReference type="SUPFAM" id="SSF57667">
    <property type="entry name" value="beta-beta-alpha zinc fingers"/>
    <property type="match status" value="1"/>
</dbReference>
<keyword evidence="6" id="KW-0539">Nucleus</keyword>
<dbReference type="AlphaFoldDB" id="A0A1R2ANY7"/>
<accession>A0A1R2ANY7</accession>
<evidence type="ECO:0000256" key="2">
    <source>
        <dbReference type="ARBA" id="ARBA00022723"/>
    </source>
</evidence>
<keyword evidence="4 7" id="KW-0863">Zinc-finger</keyword>
<keyword evidence="5" id="KW-0862">Zinc</keyword>
<keyword evidence="10" id="KW-1185">Reference proteome</keyword>
<proteinExistence type="predicted"/>
<evidence type="ECO:0000259" key="8">
    <source>
        <dbReference type="PROSITE" id="PS50157"/>
    </source>
</evidence>
<sequence length="173" mass="19723">MKDFFKSELLSANDPQTEELKEPSTSSSIFSVKVNKHKPNIINPTFAIDSIPQLLSIEGLANVFERTPIRRFRCELCLKNFSSKHCLKEHGYTHTNEKPYSCSFCQKVFKHASQLSLHKKVHNVKASMIWPKLTDLLKTQQKICLASGPYPKVDLPLISVPQDFSLPKIKILL</sequence>
<evidence type="ECO:0000256" key="4">
    <source>
        <dbReference type="ARBA" id="ARBA00022771"/>
    </source>
</evidence>
<dbReference type="InterPro" id="IPR036236">
    <property type="entry name" value="Znf_C2H2_sf"/>
</dbReference>
<dbReference type="PANTHER" id="PTHR24394:SF29">
    <property type="entry name" value="MYONEURIN"/>
    <property type="match status" value="1"/>
</dbReference>
<feature type="domain" description="C2H2-type" evidence="8">
    <location>
        <begin position="100"/>
        <end position="127"/>
    </location>
</feature>
<dbReference type="Proteomes" id="UP000187209">
    <property type="component" value="Unassembled WGS sequence"/>
</dbReference>
<dbReference type="Pfam" id="PF00096">
    <property type="entry name" value="zf-C2H2"/>
    <property type="match status" value="1"/>
</dbReference>
<evidence type="ECO:0000256" key="3">
    <source>
        <dbReference type="ARBA" id="ARBA00022737"/>
    </source>
</evidence>
<protein>
    <recommendedName>
        <fullName evidence="8">C2H2-type domain-containing protein</fullName>
    </recommendedName>
</protein>
<dbReference type="PROSITE" id="PS50157">
    <property type="entry name" value="ZINC_FINGER_C2H2_2"/>
    <property type="match status" value="2"/>
</dbReference>
<evidence type="ECO:0000256" key="7">
    <source>
        <dbReference type="PROSITE-ProRule" id="PRU00042"/>
    </source>
</evidence>
<organism evidence="9 10">
    <name type="scientific">Stentor coeruleus</name>
    <dbReference type="NCBI Taxonomy" id="5963"/>
    <lineage>
        <taxon>Eukaryota</taxon>
        <taxon>Sar</taxon>
        <taxon>Alveolata</taxon>
        <taxon>Ciliophora</taxon>
        <taxon>Postciliodesmatophora</taxon>
        <taxon>Heterotrichea</taxon>
        <taxon>Heterotrichida</taxon>
        <taxon>Stentoridae</taxon>
        <taxon>Stentor</taxon>
    </lineage>
</organism>
<keyword evidence="2" id="KW-0479">Metal-binding</keyword>
<name>A0A1R2ANY7_9CILI</name>
<evidence type="ECO:0000256" key="5">
    <source>
        <dbReference type="ARBA" id="ARBA00022833"/>
    </source>
</evidence>
<dbReference type="OrthoDB" id="6077919at2759"/>
<comment type="caution">
    <text evidence="9">The sequence shown here is derived from an EMBL/GenBank/DDBJ whole genome shotgun (WGS) entry which is preliminary data.</text>
</comment>
<keyword evidence="3" id="KW-0677">Repeat</keyword>
<reference evidence="9 10" key="1">
    <citation type="submission" date="2016-11" db="EMBL/GenBank/DDBJ databases">
        <title>The macronuclear genome of Stentor coeruleus: a giant cell with tiny introns.</title>
        <authorList>
            <person name="Slabodnick M."/>
            <person name="Ruby J.G."/>
            <person name="Reiff S.B."/>
            <person name="Swart E.C."/>
            <person name="Gosai S."/>
            <person name="Prabakaran S."/>
            <person name="Witkowska E."/>
            <person name="Larue G.E."/>
            <person name="Fisher S."/>
            <person name="Freeman R.M."/>
            <person name="Gunawardena J."/>
            <person name="Chu W."/>
            <person name="Stover N.A."/>
            <person name="Gregory B.D."/>
            <person name="Nowacki M."/>
            <person name="Derisi J."/>
            <person name="Roy S.W."/>
            <person name="Marshall W.F."/>
            <person name="Sood P."/>
        </authorList>
    </citation>
    <scope>NUCLEOTIDE SEQUENCE [LARGE SCALE GENOMIC DNA]</scope>
    <source>
        <strain evidence="9">WM001</strain>
    </source>
</reference>
<dbReference type="EMBL" id="MPUH01001781">
    <property type="protein sequence ID" value="OMJ66224.1"/>
    <property type="molecule type" value="Genomic_DNA"/>
</dbReference>
<dbReference type="PROSITE" id="PS00028">
    <property type="entry name" value="ZINC_FINGER_C2H2_1"/>
    <property type="match status" value="2"/>
</dbReference>
<evidence type="ECO:0000256" key="6">
    <source>
        <dbReference type="ARBA" id="ARBA00023242"/>
    </source>
</evidence>
<evidence type="ECO:0000313" key="9">
    <source>
        <dbReference type="EMBL" id="OMJ66224.1"/>
    </source>
</evidence>
<dbReference type="GO" id="GO:0005634">
    <property type="term" value="C:nucleus"/>
    <property type="evidence" value="ECO:0007669"/>
    <property type="project" value="UniProtKB-SubCell"/>
</dbReference>
<dbReference type="PANTHER" id="PTHR24394">
    <property type="entry name" value="ZINC FINGER PROTEIN"/>
    <property type="match status" value="1"/>
</dbReference>
<dbReference type="Gene3D" id="3.30.160.60">
    <property type="entry name" value="Classic Zinc Finger"/>
    <property type="match status" value="2"/>
</dbReference>
<dbReference type="FunFam" id="3.30.160.60:FF:000358">
    <property type="entry name" value="zinc finger protein 24"/>
    <property type="match status" value="1"/>
</dbReference>
<feature type="domain" description="C2H2-type" evidence="8">
    <location>
        <begin position="72"/>
        <end position="99"/>
    </location>
</feature>
<dbReference type="SMART" id="SM00355">
    <property type="entry name" value="ZnF_C2H2"/>
    <property type="match status" value="2"/>
</dbReference>
<evidence type="ECO:0000256" key="1">
    <source>
        <dbReference type="ARBA" id="ARBA00004123"/>
    </source>
</evidence>
<comment type="subcellular location">
    <subcellularLocation>
        <location evidence="1">Nucleus</location>
    </subcellularLocation>
</comment>
<dbReference type="GO" id="GO:0008270">
    <property type="term" value="F:zinc ion binding"/>
    <property type="evidence" value="ECO:0007669"/>
    <property type="project" value="UniProtKB-KW"/>
</dbReference>
<gene>
    <name evidence="9" type="ORF">SteCoe_37014</name>
</gene>